<name>A0ACC2X332_9TREE</name>
<organism evidence="1 2">
    <name type="scientific">Naganishia adeliensis</name>
    <dbReference type="NCBI Taxonomy" id="92952"/>
    <lineage>
        <taxon>Eukaryota</taxon>
        <taxon>Fungi</taxon>
        <taxon>Dikarya</taxon>
        <taxon>Basidiomycota</taxon>
        <taxon>Agaricomycotina</taxon>
        <taxon>Tremellomycetes</taxon>
        <taxon>Filobasidiales</taxon>
        <taxon>Filobasidiaceae</taxon>
        <taxon>Naganishia</taxon>
    </lineage>
</organism>
<evidence type="ECO:0000313" key="2">
    <source>
        <dbReference type="Proteomes" id="UP001230649"/>
    </source>
</evidence>
<evidence type="ECO:0000313" key="1">
    <source>
        <dbReference type="EMBL" id="KAJ9117152.1"/>
    </source>
</evidence>
<sequence>MPAFFNRINPGAPSNPASGASTPTRQPAPPHQPVQPPPQRSTYDRVPQGDPYGQPQYASAGGGSPAYGRPSAGPPSLPSRGGQGGYQDDPYGGARQQQPPPPQQPPSGYPREKAEYRPRGNGSGVYGISACPIDALALTNRLVVHPSDFPEDVEYVRVKGKFILGIVRDNTGSLPPRTIGPSKPIRMWVGLSMQGEQVEVEVYNPQNGDWAGSVDLEAFSNLPLTPLQSIVFDYKGQVMKATVRSVSTLEGIDGDTMGIIMEGTEIQWFKDPGSAIKLKNSSNRAPTTAIIAPNFKFEDMGIGGLDNEFSTIFRRAFASRVFPPGLIEKLGITHTKGMMLYGPPGTGKTLMARQIGKMLNATEPKVVNGPEILNKFVGQSEENIRKLFADAEKEQKEKGDESGLHIVIFDEIDAICKQRGSTNSGTGVGDSVVNQLLSKMDGVEQLNNILVIGMTNRLDMIDEALLRPGRFEIHIEISLPDEQGRVQILNIHTSKMRINGVMADDVNIEELASLTKNFSGAELNGLVKSATSFAFNRHIKVGTMAGISDDINNMKVSRDDFMHALDEVHPAFGVSEEELQQVVQNGIIHFNNDIENILRDGSLYVEQVRNSTRTPLVSVLLHGPSGSGKTALAATMAMASDFPFIKLLSPESMIGFSESAKIAQLNKVFNDSYKSPLSVIVIDSIERILDWIPIGPRFSNGVLQALMVLLGKRPPKGRRLLILATTSNRAMLDEMEMSESFDADIRVPAINDLQSVERIIREVQLFDDEQGLQHAMGLLRQAGFAEEGKLNIGVKKLLSMTEMARQDPDPAEKLAGSMIAQS</sequence>
<comment type="caution">
    <text evidence="1">The sequence shown here is derived from an EMBL/GenBank/DDBJ whole genome shotgun (WGS) entry which is preliminary data.</text>
</comment>
<gene>
    <name evidence="1" type="ORF">QFC20_000295</name>
</gene>
<dbReference type="Proteomes" id="UP001230649">
    <property type="component" value="Unassembled WGS sequence"/>
</dbReference>
<proteinExistence type="predicted"/>
<keyword evidence="2" id="KW-1185">Reference proteome</keyword>
<protein>
    <submittedName>
        <fullName evidence="1">Uncharacterized protein</fullName>
    </submittedName>
</protein>
<dbReference type="EMBL" id="JASBWS010000002">
    <property type="protein sequence ID" value="KAJ9117152.1"/>
    <property type="molecule type" value="Genomic_DNA"/>
</dbReference>
<reference evidence="1" key="1">
    <citation type="submission" date="2023-04" db="EMBL/GenBank/DDBJ databases">
        <title>Draft Genome sequencing of Naganishia species isolated from polar environments using Oxford Nanopore Technology.</title>
        <authorList>
            <person name="Leo P."/>
            <person name="Venkateswaran K."/>
        </authorList>
    </citation>
    <scope>NUCLEOTIDE SEQUENCE</scope>
    <source>
        <strain evidence="1">MNA-CCFEE 5262</strain>
    </source>
</reference>
<accession>A0ACC2X332</accession>